<dbReference type="RefSeq" id="WP_377029251.1">
    <property type="nucleotide sequence ID" value="NZ_JBHOMY010000016.1"/>
</dbReference>
<evidence type="ECO:0000256" key="13">
    <source>
        <dbReference type="ARBA" id="ARBA00023237"/>
    </source>
</evidence>
<evidence type="ECO:0000313" key="19">
    <source>
        <dbReference type="EMBL" id="MFC1456514.1"/>
    </source>
</evidence>
<evidence type="ECO:0000256" key="4">
    <source>
        <dbReference type="ARBA" id="ARBA00022452"/>
    </source>
</evidence>
<keyword evidence="8" id="KW-0408">Iron</keyword>
<evidence type="ECO:0000259" key="17">
    <source>
        <dbReference type="Pfam" id="PF00593"/>
    </source>
</evidence>
<dbReference type="InterPro" id="IPR000531">
    <property type="entry name" value="Beta-barrel_TonB"/>
</dbReference>
<dbReference type="Proteomes" id="UP001593940">
    <property type="component" value="Unassembled WGS sequence"/>
</dbReference>
<keyword evidence="3 14" id="KW-0813">Transport</keyword>
<reference evidence="19 20" key="1">
    <citation type="submission" date="2024-09" db="EMBL/GenBank/DDBJ databases">
        <title>Nodulacao em especies de Leguminosae Basais da Amazonia e Caracterizacao dos Rizobios e Bacterias Associadas aos Nodulos.</title>
        <authorList>
            <person name="Jambeiro I.C.A."/>
            <person name="Lopes I.S."/>
            <person name="Aguiar E.R.G.R."/>
            <person name="Santos A.F.J."/>
            <person name="Dos Santos J.M.F."/>
            <person name="Gross E."/>
        </authorList>
    </citation>
    <scope>NUCLEOTIDE SEQUENCE [LARGE SCALE GENOMIC DNA]</scope>
    <source>
        <strain evidence="19 20">BRUESC1165</strain>
    </source>
</reference>
<dbReference type="PANTHER" id="PTHR32552:SF68">
    <property type="entry name" value="FERRICHROME OUTER MEMBRANE TRANSPORTER_PHAGE RECEPTOR"/>
    <property type="match status" value="1"/>
</dbReference>
<evidence type="ECO:0000256" key="6">
    <source>
        <dbReference type="ARBA" id="ARBA00022692"/>
    </source>
</evidence>
<feature type="domain" description="TonB-dependent receptor plug" evidence="18">
    <location>
        <begin position="75"/>
        <end position="175"/>
    </location>
</feature>
<protein>
    <submittedName>
        <fullName evidence="19">TonB-dependent siderophore receptor</fullName>
    </submittedName>
</protein>
<dbReference type="InterPro" id="IPR039426">
    <property type="entry name" value="TonB-dep_rcpt-like"/>
</dbReference>
<dbReference type="Gene3D" id="2.170.130.10">
    <property type="entry name" value="TonB-dependent receptor, plug domain"/>
    <property type="match status" value="1"/>
</dbReference>
<evidence type="ECO:0000256" key="3">
    <source>
        <dbReference type="ARBA" id="ARBA00022448"/>
    </source>
</evidence>
<dbReference type="InterPro" id="IPR036942">
    <property type="entry name" value="Beta-barrel_TonB_sf"/>
</dbReference>
<evidence type="ECO:0000256" key="1">
    <source>
        <dbReference type="ARBA" id="ARBA00004571"/>
    </source>
</evidence>
<feature type="signal peptide" evidence="16">
    <location>
        <begin position="1"/>
        <end position="32"/>
    </location>
</feature>
<dbReference type="InterPro" id="IPR012910">
    <property type="entry name" value="Plug_dom"/>
</dbReference>
<evidence type="ECO:0000256" key="12">
    <source>
        <dbReference type="ARBA" id="ARBA00023170"/>
    </source>
</evidence>
<evidence type="ECO:0000256" key="15">
    <source>
        <dbReference type="RuleBase" id="RU003357"/>
    </source>
</evidence>
<keyword evidence="4 14" id="KW-1134">Transmembrane beta strand</keyword>
<name>A0ABV6Y5G1_9HYPH</name>
<keyword evidence="11 14" id="KW-0472">Membrane</keyword>
<evidence type="ECO:0000256" key="14">
    <source>
        <dbReference type="PROSITE-ProRule" id="PRU01360"/>
    </source>
</evidence>
<keyword evidence="12 19" id="KW-0675">Receptor</keyword>
<dbReference type="Pfam" id="PF07715">
    <property type="entry name" value="Plug"/>
    <property type="match status" value="1"/>
</dbReference>
<keyword evidence="20" id="KW-1185">Reference proteome</keyword>
<dbReference type="PANTHER" id="PTHR32552">
    <property type="entry name" value="FERRICHROME IRON RECEPTOR-RELATED"/>
    <property type="match status" value="1"/>
</dbReference>
<gene>
    <name evidence="19" type="ORF">ACETIH_07230</name>
</gene>
<dbReference type="Gene3D" id="2.40.170.20">
    <property type="entry name" value="TonB-dependent receptor, beta-barrel domain"/>
    <property type="match status" value="1"/>
</dbReference>
<dbReference type="InterPro" id="IPR010105">
    <property type="entry name" value="TonB_sidphr_rcpt"/>
</dbReference>
<comment type="subcellular location">
    <subcellularLocation>
        <location evidence="1 14">Cell outer membrane</location>
        <topology evidence="1 14">Multi-pass membrane protein</topology>
    </subcellularLocation>
</comment>
<feature type="domain" description="TonB-dependent receptor-like beta-barrel" evidence="17">
    <location>
        <begin position="247"/>
        <end position="678"/>
    </location>
</feature>
<keyword evidence="5" id="KW-0410">Iron transport</keyword>
<proteinExistence type="inferred from homology"/>
<dbReference type="CDD" id="cd01347">
    <property type="entry name" value="ligand_gated_channel"/>
    <property type="match status" value="1"/>
</dbReference>
<evidence type="ECO:0000256" key="11">
    <source>
        <dbReference type="ARBA" id="ARBA00023136"/>
    </source>
</evidence>
<dbReference type="PROSITE" id="PS52016">
    <property type="entry name" value="TONB_DEPENDENT_REC_3"/>
    <property type="match status" value="1"/>
</dbReference>
<organism evidence="19 20">
    <name type="scientific">Microvirga arabica</name>
    <dbReference type="NCBI Taxonomy" id="1128671"/>
    <lineage>
        <taxon>Bacteria</taxon>
        <taxon>Pseudomonadati</taxon>
        <taxon>Pseudomonadota</taxon>
        <taxon>Alphaproteobacteria</taxon>
        <taxon>Hyphomicrobiales</taxon>
        <taxon>Methylobacteriaceae</taxon>
        <taxon>Microvirga</taxon>
    </lineage>
</organism>
<keyword evidence="6 14" id="KW-0812">Transmembrane</keyword>
<evidence type="ECO:0000259" key="18">
    <source>
        <dbReference type="Pfam" id="PF07715"/>
    </source>
</evidence>
<evidence type="ECO:0000256" key="5">
    <source>
        <dbReference type="ARBA" id="ARBA00022496"/>
    </source>
</evidence>
<evidence type="ECO:0000256" key="9">
    <source>
        <dbReference type="ARBA" id="ARBA00023065"/>
    </source>
</evidence>
<evidence type="ECO:0000313" key="20">
    <source>
        <dbReference type="Proteomes" id="UP001593940"/>
    </source>
</evidence>
<comment type="similarity">
    <text evidence="2 14 15">Belongs to the TonB-dependent receptor family.</text>
</comment>
<keyword evidence="10 15" id="KW-0798">TonB box</keyword>
<dbReference type="SUPFAM" id="SSF56935">
    <property type="entry name" value="Porins"/>
    <property type="match status" value="1"/>
</dbReference>
<accession>A0ABV6Y5G1</accession>
<feature type="chain" id="PRO_5045219422" evidence="16">
    <location>
        <begin position="33"/>
        <end position="709"/>
    </location>
</feature>
<evidence type="ECO:0000256" key="2">
    <source>
        <dbReference type="ARBA" id="ARBA00009810"/>
    </source>
</evidence>
<evidence type="ECO:0000256" key="7">
    <source>
        <dbReference type="ARBA" id="ARBA00022729"/>
    </source>
</evidence>
<dbReference type="NCBIfam" id="TIGR01783">
    <property type="entry name" value="TonB-siderophor"/>
    <property type="match status" value="1"/>
</dbReference>
<sequence>MSTMGIFTARKLILRSGVATGLLLAAACPVSAQEVLELESITVEADKGRAQQSGGQKGEAIGTSANVATKLDSPIIETPRSVSVVTEQRLEDQGVQDVDDALLYVPGVYGAAYGRDTRGDFSLIRGVAPVQLVNGLRSNFGFYNNPRINPFTLQSVEVIKGPASVLYGSNATGGVVNLNSKMPETVRSNEVFVEYGTFNRKQLGFDLTGPIDPGATIQYRIIGIGRDSDTQVDYSEDDSIVLAPSFTWQPTTETRLTVLGNFQKDVGQPTSRFVPIQGSLLPTPSGDFIGTGQFFGEPGFDKYIVEGAAVTGILEHRFNSIFSFDARARYSISSGAYDQIWPAFGVTYEADGRSRSRTLYSARNEAESFVSDARLKADFETGFIRHQAAFGFDYQNATIDSDTGGGVMPAIDLITPRYGAAIPAFTRTNNPAQDIEQIGFYAIDRMAINDRLFISLGARHDSYSQTTRGSSLPGTEADKFSGSAGILYKFDSGIAPYVSYSTSFDPVAPDSFGFTYVPVEGEQIEAGIKYQLPGTPTLLTAAVFDLTQKNRQVINPDFGPGRPNFLQTGEASIRGVELDIQTAFHDFELLAGYTHLETEDEATGFALASVPEHQASAWVTYRPREGALQGFVAGIGVRYVGESLDGRDNYVTPSYTLFDAQIGYETERYSAKLNVQNIADETYLTTCLSRGDCFYGERRTVSLRVSGKF</sequence>
<comment type="caution">
    <text evidence="19">The sequence shown here is derived from an EMBL/GenBank/DDBJ whole genome shotgun (WGS) entry which is preliminary data.</text>
</comment>
<keyword evidence="7 16" id="KW-0732">Signal</keyword>
<evidence type="ECO:0000256" key="16">
    <source>
        <dbReference type="SAM" id="SignalP"/>
    </source>
</evidence>
<dbReference type="EMBL" id="JBHOMY010000016">
    <property type="protein sequence ID" value="MFC1456514.1"/>
    <property type="molecule type" value="Genomic_DNA"/>
</dbReference>
<dbReference type="Pfam" id="PF00593">
    <property type="entry name" value="TonB_dep_Rec_b-barrel"/>
    <property type="match status" value="1"/>
</dbReference>
<keyword evidence="9" id="KW-0406">Ion transport</keyword>
<evidence type="ECO:0000256" key="10">
    <source>
        <dbReference type="ARBA" id="ARBA00023077"/>
    </source>
</evidence>
<keyword evidence="13 14" id="KW-0998">Cell outer membrane</keyword>
<dbReference type="InterPro" id="IPR037066">
    <property type="entry name" value="Plug_dom_sf"/>
</dbReference>
<evidence type="ECO:0000256" key="8">
    <source>
        <dbReference type="ARBA" id="ARBA00023004"/>
    </source>
</evidence>